<feature type="transmembrane region" description="Helical" evidence="1">
    <location>
        <begin position="96"/>
        <end position="125"/>
    </location>
</feature>
<keyword evidence="1" id="KW-0472">Membrane</keyword>
<sequence length="458" mass="48134">MVLGIILSLILLTIIAYRGFSVILFAPVCALVAAATAGLPLLPTYTEVFMVKAVGYVKNFFPIFLLGAVFGKVMEETGAAKAIAHWITLKLGPAKAVTAVVLACAVLTYGGVSLFVVAFAVYPFAAALFKEGNIPKRLIPACIALGSFTFTMTAFPGTPQIQNLIPGKYFGTDAYAAPTVGIIAGLMMAIGGIAWLEWRKRKLMAAGEGYGTGHINEPEEKNHENLMNPIVAMLPLFTVLVLNYVLTTVIKGWDPAFLKPYGVTLASVTATWALIIALVVGIVLALIIGWNNVKGEARLHKALNTGAIGSLLAIMNTASEVGYGNVVSSLPGFKQVADFMMSIDPGTPLVSEAITVNVLAGITGSASGGMSIALEAMGKQYLDWANAVGLNPQLLHKIASLSSGGFDSLPHNGAVITLLAICGMNHRASYPDIGMVSVVIPFVSTFFVIILATLFGIV</sequence>
<proteinExistence type="predicted"/>
<feature type="transmembrane region" description="Helical" evidence="1">
    <location>
        <begin position="230"/>
        <end position="250"/>
    </location>
</feature>
<dbReference type="InterPro" id="IPR003474">
    <property type="entry name" value="Glcn_transporter"/>
</dbReference>
<feature type="transmembrane region" description="Helical" evidence="1">
    <location>
        <begin position="270"/>
        <end position="291"/>
    </location>
</feature>
<feature type="transmembrane region" description="Helical" evidence="1">
    <location>
        <begin position="137"/>
        <end position="155"/>
    </location>
</feature>
<dbReference type="GO" id="GO:0005886">
    <property type="term" value="C:plasma membrane"/>
    <property type="evidence" value="ECO:0007669"/>
    <property type="project" value="TreeGrafter"/>
</dbReference>
<feature type="transmembrane region" description="Helical" evidence="1">
    <location>
        <begin position="433"/>
        <end position="457"/>
    </location>
</feature>
<gene>
    <name evidence="2" type="ORF">BR63_02830</name>
</gene>
<reference evidence="2 3" key="1">
    <citation type="journal article" date="2019" name="Front. Microbiol.">
        <title>Thermoanaerosceptrum fracticalcis gen. nov. sp. nov., a Novel Fumarate-Fermenting Microorganism From a Deep Fractured Carbonate Aquifer of the US Great Basin.</title>
        <authorList>
            <person name="Hamilton-Brehm S.D."/>
            <person name="Stewart L.E."/>
            <person name="Zavarin M."/>
            <person name="Caldwell M."/>
            <person name="Lawson P.A."/>
            <person name="Onstott T.C."/>
            <person name="Grzymski J."/>
            <person name="Neveux I."/>
            <person name="Lollar B.S."/>
            <person name="Russell C.E."/>
            <person name="Moser D.P."/>
        </authorList>
    </citation>
    <scope>NUCLEOTIDE SEQUENCE [LARGE SCALE GENOMIC DNA]</scope>
    <source>
        <strain evidence="2 3">DRI-13</strain>
    </source>
</reference>
<name>A0A7G6DZT5_THEFR</name>
<dbReference type="OrthoDB" id="86125at2"/>
<protein>
    <submittedName>
        <fullName evidence="2">GntP family permease</fullName>
    </submittedName>
</protein>
<keyword evidence="1" id="KW-1133">Transmembrane helix</keyword>
<dbReference type="Pfam" id="PF02447">
    <property type="entry name" value="GntP_permease"/>
    <property type="match status" value="1"/>
</dbReference>
<dbReference type="AlphaFoldDB" id="A0A7G6DZT5"/>
<evidence type="ECO:0000313" key="3">
    <source>
        <dbReference type="Proteomes" id="UP000515847"/>
    </source>
</evidence>
<feature type="transmembrane region" description="Helical" evidence="1">
    <location>
        <begin position="175"/>
        <end position="196"/>
    </location>
</feature>
<dbReference type="KEGG" id="tfr:BR63_02830"/>
<dbReference type="EMBL" id="CP045798">
    <property type="protein sequence ID" value="QNB45339.1"/>
    <property type="molecule type" value="Genomic_DNA"/>
</dbReference>
<evidence type="ECO:0000256" key="1">
    <source>
        <dbReference type="SAM" id="Phobius"/>
    </source>
</evidence>
<dbReference type="PANTHER" id="PTHR30354:SF7">
    <property type="entry name" value="BLL7963 PROTEIN"/>
    <property type="match status" value="1"/>
</dbReference>
<dbReference type="RefSeq" id="WP_034421687.1">
    <property type="nucleotide sequence ID" value="NZ_CP045798.1"/>
</dbReference>
<evidence type="ECO:0000313" key="2">
    <source>
        <dbReference type="EMBL" id="QNB45339.1"/>
    </source>
</evidence>
<dbReference type="GO" id="GO:0015128">
    <property type="term" value="F:gluconate transmembrane transporter activity"/>
    <property type="evidence" value="ECO:0007669"/>
    <property type="project" value="InterPro"/>
</dbReference>
<organism evidence="2 3">
    <name type="scientific">Thermanaerosceptrum fracticalcis</name>
    <dbReference type="NCBI Taxonomy" id="1712410"/>
    <lineage>
        <taxon>Bacteria</taxon>
        <taxon>Bacillati</taxon>
        <taxon>Bacillota</taxon>
        <taxon>Clostridia</taxon>
        <taxon>Eubacteriales</taxon>
        <taxon>Peptococcaceae</taxon>
        <taxon>Thermanaerosceptrum</taxon>
    </lineage>
</organism>
<accession>A0A7G6DZT5</accession>
<dbReference type="PANTHER" id="PTHR30354">
    <property type="entry name" value="GNT FAMILY GLUCONATE TRANSPORTER"/>
    <property type="match status" value="1"/>
</dbReference>
<dbReference type="Proteomes" id="UP000515847">
    <property type="component" value="Chromosome"/>
</dbReference>
<keyword evidence="1" id="KW-0812">Transmembrane</keyword>
<keyword evidence="3" id="KW-1185">Reference proteome</keyword>